<keyword evidence="2" id="KW-1185">Reference proteome</keyword>
<evidence type="ECO:0000313" key="2">
    <source>
        <dbReference type="Proteomes" id="UP001165064"/>
    </source>
</evidence>
<name>A0ACB5T854_AMBMO</name>
<proteinExistence type="predicted"/>
<gene>
    <name evidence="1" type="ORF">Amon02_000618400</name>
</gene>
<protein>
    <submittedName>
        <fullName evidence="1">Unnamed protein product</fullName>
    </submittedName>
</protein>
<accession>A0ACB5T854</accession>
<organism evidence="1 2">
    <name type="scientific">Ambrosiozyma monospora</name>
    <name type="common">Yeast</name>
    <name type="synonym">Endomycopsis monosporus</name>
    <dbReference type="NCBI Taxonomy" id="43982"/>
    <lineage>
        <taxon>Eukaryota</taxon>
        <taxon>Fungi</taxon>
        <taxon>Dikarya</taxon>
        <taxon>Ascomycota</taxon>
        <taxon>Saccharomycotina</taxon>
        <taxon>Pichiomycetes</taxon>
        <taxon>Pichiales</taxon>
        <taxon>Pichiaceae</taxon>
        <taxon>Ambrosiozyma</taxon>
    </lineage>
</organism>
<comment type="caution">
    <text evidence="1">The sequence shown here is derived from an EMBL/GenBank/DDBJ whole genome shotgun (WGS) entry which is preliminary data.</text>
</comment>
<sequence length="95" mass="11076">MVYTQINLDEEERTFQAEVQAIEKWWSEPRWKDVKRVYTAEEIAKRRSTIKNPNASDALAKKAFKLFQEHDKNKTASFTFGALDPIHVAQMAKFG</sequence>
<reference evidence="1" key="1">
    <citation type="submission" date="2023-04" db="EMBL/GenBank/DDBJ databases">
        <title>Ambrosiozyma monospora NBRC 10751.</title>
        <authorList>
            <person name="Ichikawa N."/>
            <person name="Sato H."/>
            <person name="Tonouchi N."/>
        </authorList>
    </citation>
    <scope>NUCLEOTIDE SEQUENCE</scope>
    <source>
        <strain evidence="1">NBRC 10751</strain>
    </source>
</reference>
<dbReference type="Proteomes" id="UP001165064">
    <property type="component" value="Unassembled WGS sequence"/>
</dbReference>
<evidence type="ECO:0000313" key="1">
    <source>
        <dbReference type="EMBL" id="GME83460.1"/>
    </source>
</evidence>
<dbReference type="EMBL" id="BSXS01004767">
    <property type="protein sequence ID" value="GME83460.1"/>
    <property type="molecule type" value="Genomic_DNA"/>
</dbReference>